<dbReference type="GO" id="GO:0043565">
    <property type="term" value="F:sequence-specific DNA binding"/>
    <property type="evidence" value="ECO:0007669"/>
    <property type="project" value="InterPro"/>
</dbReference>
<geneLocation type="plasmid" evidence="6">
    <name>pSD25</name>
</geneLocation>
<accession>Q8KW41</accession>
<dbReference type="PANTHER" id="PTHR46796">
    <property type="entry name" value="HTH-TYPE TRANSCRIPTIONAL ACTIVATOR RHAS-RELATED"/>
    <property type="match status" value="1"/>
</dbReference>
<protein>
    <submittedName>
        <fullName evidence="6">RC149</fullName>
    </submittedName>
</protein>
<evidence type="ECO:0000256" key="2">
    <source>
        <dbReference type="ARBA" id="ARBA00023125"/>
    </source>
</evidence>
<dbReference type="InterPro" id="IPR009057">
    <property type="entry name" value="Homeodomain-like_sf"/>
</dbReference>
<dbReference type="EMBL" id="AF416331">
    <property type="protein sequence ID" value="AAN05222.1"/>
    <property type="molecule type" value="Genomic_DNA"/>
</dbReference>
<dbReference type="Pfam" id="PF12833">
    <property type="entry name" value="HTH_18"/>
    <property type="match status" value="1"/>
</dbReference>
<evidence type="ECO:0000256" key="3">
    <source>
        <dbReference type="ARBA" id="ARBA00023163"/>
    </source>
</evidence>
<keyword evidence="2" id="KW-0238">DNA-binding</keyword>
<keyword evidence="1" id="KW-0805">Transcription regulation</keyword>
<dbReference type="PROSITE" id="PS01124">
    <property type="entry name" value="HTH_ARAC_FAMILY_2"/>
    <property type="match status" value="1"/>
</dbReference>
<dbReference type="SMART" id="SM00342">
    <property type="entry name" value="HTH_ARAC"/>
    <property type="match status" value="1"/>
</dbReference>
<feature type="domain" description="HTH araC/xylS-type" evidence="5">
    <location>
        <begin position="248"/>
        <end position="345"/>
    </location>
</feature>
<dbReference type="GO" id="GO:0003700">
    <property type="term" value="F:DNA-binding transcription factor activity"/>
    <property type="evidence" value="ECO:0007669"/>
    <property type="project" value="InterPro"/>
</dbReference>
<name>Q8KW41_9RHOB</name>
<proteinExistence type="predicted"/>
<reference evidence="6" key="1">
    <citation type="journal article" date="2003" name="Plasmid">
        <title>Nucleotide sequence based characterizations of two cryptic plasmids from the marine bacterium Ruegeria isolate PR1b.</title>
        <authorList>
            <person name="Zhong Z."/>
            <person name="Caspi R."/>
            <person name="Helinski D."/>
            <person name="Knauf V."/>
            <person name="Sykes S."/>
            <person name="O'Byrne C."/>
            <person name="Shea T.P."/>
            <person name="Wilkinson J.E."/>
            <person name="DeLoughery C."/>
            <person name="Toukdarian A."/>
        </authorList>
    </citation>
    <scope>NUCLEOTIDE SEQUENCE</scope>
    <source>
        <strain evidence="6">PR1b</strain>
        <plasmid evidence="6">pSD25</plasmid>
    </source>
</reference>
<dbReference type="Gene3D" id="1.10.10.60">
    <property type="entry name" value="Homeodomain-like"/>
    <property type="match status" value="2"/>
</dbReference>
<evidence type="ECO:0000256" key="4">
    <source>
        <dbReference type="SAM" id="MobiDB-lite"/>
    </source>
</evidence>
<organism evidence="6">
    <name type="scientific">Ruegeria sp. PR1b</name>
    <dbReference type="NCBI Taxonomy" id="185588"/>
    <lineage>
        <taxon>Bacteria</taxon>
        <taxon>Pseudomonadati</taxon>
        <taxon>Pseudomonadota</taxon>
        <taxon>Alphaproteobacteria</taxon>
        <taxon>Rhodobacterales</taxon>
        <taxon>Roseobacteraceae</taxon>
        <taxon>Ruegeria</taxon>
    </lineage>
</organism>
<dbReference type="InterPro" id="IPR018060">
    <property type="entry name" value="HTH_AraC"/>
</dbReference>
<feature type="region of interest" description="Disordered" evidence="4">
    <location>
        <begin position="356"/>
        <end position="384"/>
    </location>
</feature>
<evidence type="ECO:0000256" key="1">
    <source>
        <dbReference type="ARBA" id="ARBA00023015"/>
    </source>
</evidence>
<dbReference type="AlphaFoldDB" id="Q8KW41"/>
<dbReference type="InterPro" id="IPR050204">
    <property type="entry name" value="AraC_XylS_family_regulators"/>
</dbReference>
<dbReference type="SUPFAM" id="SSF46689">
    <property type="entry name" value="Homeodomain-like"/>
    <property type="match status" value="2"/>
</dbReference>
<keyword evidence="6" id="KW-0614">Plasmid</keyword>
<dbReference type="PANTHER" id="PTHR46796:SF14">
    <property type="entry name" value="TRANSCRIPTIONAL REGULATORY PROTEIN"/>
    <property type="match status" value="1"/>
</dbReference>
<keyword evidence="3" id="KW-0804">Transcription</keyword>
<sequence length="405" mass="45081">MFFYAQRLAGRAWRACARSCDKAEVRARDQRSGDRQPFRRRVAVVSRGPHRKADAAPSGLGDLRACPAHLRGRVRTAFGRAFAMNSFETGIVQFSRLDLPLMKVERIIYRNGHRALREKFRQENAFLIQIELSDGTVSIRDLRYPYIGVLHAPMDRISFRIGFVDLRAFARQSGRPEFTMLRCDVGLRDPSLHGLAQALVPTLVAPGQASRVFLEQMGLATLVYVTQTYGGLHFPAHRKGGLSAQQEKLATRFLAEHLTQAFSLAELASFCGLSKSYFSKAFKQTLGKTPGQWLTEYRVARACDLLGTAQPIAQIALACGFTDQSHMTRVFSDTLQETPAKWRRALAPAQLSIGAPAMQPPERIDGSGENRLAPSARRHADHARENAREVALIHEPAGIGNFAER</sequence>
<evidence type="ECO:0000313" key="6">
    <source>
        <dbReference type="EMBL" id="AAN05222.1"/>
    </source>
</evidence>
<evidence type="ECO:0000259" key="5">
    <source>
        <dbReference type="PROSITE" id="PS01124"/>
    </source>
</evidence>